<dbReference type="EMBL" id="VHIQ01000004">
    <property type="protein sequence ID" value="TPV33267.1"/>
    <property type="molecule type" value="Genomic_DNA"/>
</dbReference>
<gene>
    <name evidence="2" type="ORF">FJ651_09235</name>
</gene>
<evidence type="ECO:0000313" key="3">
    <source>
        <dbReference type="Proteomes" id="UP000317332"/>
    </source>
</evidence>
<keyword evidence="1" id="KW-1133">Transmembrane helix</keyword>
<dbReference type="AlphaFoldDB" id="A0A506PJI0"/>
<organism evidence="2 3">
    <name type="scientific">Paucihalobacter ruber</name>
    <dbReference type="NCBI Taxonomy" id="2567861"/>
    <lineage>
        <taxon>Bacteria</taxon>
        <taxon>Pseudomonadati</taxon>
        <taxon>Bacteroidota</taxon>
        <taxon>Flavobacteriia</taxon>
        <taxon>Flavobacteriales</taxon>
        <taxon>Flavobacteriaceae</taxon>
        <taxon>Paucihalobacter</taxon>
    </lineage>
</organism>
<keyword evidence="3" id="KW-1185">Reference proteome</keyword>
<keyword evidence="1" id="KW-0812">Transmembrane</keyword>
<evidence type="ECO:0000256" key="1">
    <source>
        <dbReference type="SAM" id="Phobius"/>
    </source>
</evidence>
<comment type="caution">
    <text evidence="2">The sequence shown here is derived from an EMBL/GenBank/DDBJ whole genome shotgun (WGS) entry which is preliminary data.</text>
</comment>
<dbReference type="RefSeq" id="WP_140990229.1">
    <property type="nucleotide sequence ID" value="NZ_VHIQ01000004.1"/>
</dbReference>
<dbReference type="Proteomes" id="UP000317332">
    <property type="component" value="Unassembled WGS sequence"/>
</dbReference>
<name>A0A506PJI0_9FLAO</name>
<keyword evidence="1" id="KW-0472">Membrane</keyword>
<evidence type="ECO:0000313" key="2">
    <source>
        <dbReference type="EMBL" id="TPV33267.1"/>
    </source>
</evidence>
<sequence>MKFKKILKITAGVVVFLTLPSLLLFAFLYFKYNEPIPSGETGREADLLAEKMLNALNYEAYQNTNYVEFSFKNMHHYKWNKAENKCEVIWKDFKVNLNLNTPQQSEVFVANNLYKGKDREKLINKALSYFNNDSFWLVAPYKVFDQGTERRAVTTDEGKQALLITYTSGGSTPGDSYLWHLNNEGVPESFQMWVSILPIGGLEASWNNWTTCETNAQLPTFHKMLILGIELENITCK</sequence>
<dbReference type="OrthoDB" id="933657at2"/>
<accession>A0A506PJI0</accession>
<feature type="transmembrane region" description="Helical" evidence="1">
    <location>
        <begin position="7"/>
        <end position="30"/>
    </location>
</feature>
<protein>
    <submittedName>
        <fullName evidence="2">Uncharacterized protein</fullName>
    </submittedName>
</protein>
<reference evidence="2 3" key="1">
    <citation type="submission" date="2019-06" db="EMBL/GenBank/DDBJ databases">
        <title>Flavobacteriaceae Paucihalobacterium erythroidium CWB-1, complete genome.</title>
        <authorList>
            <person name="Wu S."/>
        </authorList>
    </citation>
    <scope>NUCLEOTIDE SEQUENCE [LARGE SCALE GENOMIC DNA]</scope>
    <source>
        <strain evidence="2 3">CWB-1</strain>
    </source>
</reference>
<proteinExistence type="predicted"/>